<organism evidence="2 3">
    <name type="scientific">Candidatus Mycolicibacterium alkanivorans</name>
    <dbReference type="NCBI Taxonomy" id="2954114"/>
    <lineage>
        <taxon>Bacteria</taxon>
        <taxon>Bacillati</taxon>
        <taxon>Actinomycetota</taxon>
        <taxon>Actinomycetes</taxon>
        <taxon>Mycobacteriales</taxon>
        <taxon>Mycobacteriaceae</taxon>
        <taxon>Mycolicibacterium</taxon>
    </lineage>
</organism>
<feature type="domain" description="Luciferase-like" evidence="1">
    <location>
        <begin position="14"/>
        <end position="309"/>
    </location>
</feature>
<proteinExistence type="predicted"/>
<dbReference type="Gene3D" id="3.20.20.30">
    <property type="entry name" value="Luciferase-like domain"/>
    <property type="match status" value="1"/>
</dbReference>
<dbReference type="Pfam" id="PF00296">
    <property type="entry name" value="Bac_luciferase"/>
    <property type="match status" value="1"/>
</dbReference>
<evidence type="ECO:0000259" key="1">
    <source>
        <dbReference type="Pfam" id="PF00296"/>
    </source>
</evidence>
<evidence type="ECO:0000313" key="3">
    <source>
        <dbReference type="Proteomes" id="UP001139068"/>
    </source>
</evidence>
<comment type="caution">
    <text evidence="2">The sequence shown here is derived from an EMBL/GenBank/DDBJ whole genome shotgun (WGS) entry which is preliminary data.</text>
</comment>
<name>A0ABS9YZ05_9MYCO</name>
<gene>
    <name evidence="2" type="ORF">K9U37_16980</name>
</gene>
<dbReference type="PANTHER" id="PTHR43244:SF2">
    <property type="entry name" value="CONSERVED HYPOTHETICAL ALANINE AND PROLINE-RICH PROTEIN"/>
    <property type="match status" value="1"/>
</dbReference>
<reference evidence="2" key="1">
    <citation type="journal article" date="2022" name="ISME J.">
        <title>Identification of active gaseous-alkane degraders at natural gas seeps.</title>
        <authorList>
            <person name="Farhan Ul Haque M."/>
            <person name="Hernandez M."/>
            <person name="Crombie A.T."/>
            <person name="Murrell J.C."/>
        </authorList>
    </citation>
    <scope>NUCLEOTIDE SEQUENCE</scope>
    <source>
        <strain evidence="2">ANDR5</strain>
    </source>
</reference>
<keyword evidence="3" id="KW-1185">Reference proteome</keyword>
<dbReference type="SUPFAM" id="SSF51679">
    <property type="entry name" value="Bacterial luciferase-like"/>
    <property type="match status" value="1"/>
</dbReference>
<dbReference type="InterPro" id="IPR011251">
    <property type="entry name" value="Luciferase-like_dom"/>
</dbReference>
<dbReference type="RefSeq" id="WP_243072668.1">
    <property type="nucleotide sequence ID" value="NZ_JAIVFL010000001.1"/>
</dbReference>
<dbReference type="EMBL" id="JAIVFL010000001">
    <property type="protein sequence ID" value="MCI4676481.1"/>
    <property type="molecule type" value="Genomic_DNA"/>
</dbReference>
<evidence type="ECO:0000313" key="2">
    <source>
        <dbReference type="EMBL" id="MCI4676481.1"/>
    </source>
</evidence>
<dbReference type="InterPro" id="IPR036661">
    <property type="entry name" value="Luciferase-like_sf"/>
</dbReference>
<dbReference type="Proteomes" id="UP001139068">
    <property type="component" value="Unassembled WGS sequence"/>
</dbReference>
<protein>
    <submittedName>
        <fullName evidence="2">LLM class flavin-dependent oxidoreductase</fullName>
    </submittedName>
</protein>
<sequence>MGSSDSASSTGRPSLVCFGADIDQLRDAAVAAEKAGFESVWAAEFYDRSATIALAAMATVTSTIQLGSGIAYGFGRTPLVLAAEARDLDALSRGRLLLGLGTGTTRMQQDWHGLDGLHPAARIEELVGLLRNLWRLHEGPIAHDGRFYRLHVQPTAAVSAPLRTDIPIYLAGVNRRMVQAAGAVADGLVGHPLYTRDYVEQVVRPMLAEGAARTGRRPDVPIAGYLICSVDLDEERARARAAAQIAFYSTVKTYNPILELGGFMGEAEAIRAAWKKGSKEAMLAAVSDPMIDAMAVAGTPEQVRQQVEQRWAGVYDRTLLYPPTFGGEPDLRLLIDSFAQ</sequence>
<dbReference type="PANTHER" id="PTHR43244">
    <property type="match status" value="1"/>
</dbReference>
<accession>A0ABS9YZ05</accession>
<dbReference type="InterPro" id="IPR050564">
    <property type="entry name" value="F420-G6PD/mer"/>
</dbReference>